<dbReference type="Proteomes" id="UP000236745">
    <property type="component" value="Unassembled WGS sequence"/>
</dbReference>
<dbReference type="CDD" id="cd13143">
    <property type="entry name" value="MATE_MepA_like"/>
    <property type="match status" value="1"/>
</dbReference>
<evidence type="ECO:0000256" key="4">
    <source>
        <dbReference type="ARBA" id="ARBA00022448"/>
    </source>
</evidence>
<dbReference type="GO" id="GO:0005886">
    <property type="term" value="C:plasma membrane"/>
    <property type="evidence" value="ECO:0007669"/>
    <property type="project" value="UniProtKB-SubCell"/>
</dbReference>
<dbReference type="GO" id="GO:0015297">
    <property type="term" value="F:antiporter activity"/>
    <property type="evidence" value="ECO:0007669"/>
    <property type="project" value="InterPro"/>
</dbReference>
<dbReference type="EMBL" id="FNVQ01000001">
    <property type="protein sequence ID" value="SEF99853.1"/>
    <property type="molecule type" value="Genomic_DNA"/>
</dbReference>
<evidence type="ECO:0000313" key="11">
    <source>
        <dbReference type="EMBL" id="SEF99853.1"/>
    </source>
</evidence>
<sequence length="462" mass="49703">MDGSPILQGAIFPTFVRYAIPSILGLLAITTASIVDGIFVGRFVSSDALAAVNLMIPYLTLVFGLALMIAIGGAVRAGRSLGAGDHERASGVFSRCMLSVVAMALLFLVTALLFDSSVLTLLGAPDHLHATMRPYFRWLSVVMVLQLTSMVLYYFVRMDGQPGLATLALSVGAVANILLDALFIIHFELGLVGAAWATGLAQLLQFAVLTRYFRRTGRKLHLKLRPGQWSDMFKVAYNGVSEFINECSGGVVILVLNWLLVSRLGVDGIAAFTVVNYTIFLSLMIYYGIADAVHLLVSQNLGAGQADRIRGFMSSAFLMVACVAVVLVSLLLAGGDWLIGLFLQGADDSVLEQSHDFIAAVWPLFLVNGLNVCLSIYLTAMHQPLPSLFVALSRSLVLPVGLLFAIATLFPQVSILVALPIAEWVTFGLALGCYRAFSPERAMLRCEPISQATSQATSQSMN</sequence>
<evidence type="ECO:0000313" key="12">
    <source>
        <dbReference type="Proteomes" id="UP000236745"/>
    </source>
</evidence>
<feature type="transmembrane region" description="Helical" evidence="10">
    <location>
        <begin position="235"/>
        <end position="259"/>
    </location>
</feature>
<name>A0A1H5WKH3_9GAMM</name>
<evidence type="ECO:0000256" key="7">
    <source>
        <dbReference type="ARBA" id="ARBA00022989"/>
    </source>
</evidence>
<reference evidence="11 12" key="1">
    <citation type="submission" date="2016-10" db="EMBL/GenBank/DDBJ databases">
        <authorList>
            <person name="de Groot N.N."/>
        </authorList>
    </citation>
    <scope>NUCLEOTIDE SEQUENCE [LARGE SCALE GENOMIC DNA]</scope>
    <source>
        <strain evidence="11 12">DSM 22012</strain>
    </source>
</reference>
<keyword evidence="5" id="KW-1003">Cell membrane</keyword>
<dbReference type="RefSeq" id="WP_104002011.1">
    <property type="nucleotide sequence ID" value="NZ_FNVQ01000001.1"/>
</dbReference>
<dbReference type="PIRSF" id="PIRSF006603">
    <property type="entry name" value="DinF"/>
    <property type="match status" value="1"/>
</dbReference>
<feature type="transmembrane region" description="Helical" evidence="10">
    <location>
        <begin position="163"/>
        <end position="187"/>
    </location>
</feature>
<feature type="transmembrane region" description="Helical" evidence="10">
    <location>
        <begin position="415"/>
        <end position="437"/>
    </location>
</feature>
<comment type="similarity">
    <text evidence="2">Belongs to the multi antimicrobial extrusion (MATE) (TC 2.A.66.1) family. MepA subfamily.</text>
</comment>
<dbReference type="NCBIfam" id="TIGR00797">
    <property type="entry name" value="matE"/>
    <property type="match status" value="1"/>
</dbReference>
<dbReference type="InterPro" id="IPR048279">
    <property type="entry name" value="MdtK-like"/>
</dbReference>
<evidence type="ECO:0000256" key="6">
    <source>
        <dbReference type="ARBA" id="ARBA00022692"/>
    </source>
</evidence>
<dbReference type="PANTHER" id="PTHR43823">
    <property type="entry name" value="SPORULATION PROTEIN YKVU"/>
    <property type="match status" value="1"/>
</dbReference>
<keyword evidence="12" id="KW-1185">Reference proteome</keyword>
<evidence type="ECO:0000256" key="3">
    <source>
        <dbReference type="ARBA" id="ARBA00022106"/>
    </source>
</evidence>
<dbReference type="AlphaFoldDB" id="A0A1H5WKH3"/>
<feature type="transmembrane region" description="Helical" evidence="10">
    <location>
        <begin position="279"/>
        <end position="297"/>
    </location>
</feature>
<keyword evidence="8 10" id="KW-0472">Membrane</keyword>
<dbReference type="Pfam" id="PF01554">
    <property type="entry name" value="MatE"/>
    <property type="match status" value="2"/>
</dbReference>
<feature type="transmembrane region" description="Helical" evidence="10">
    <location>
        <begin position="135"/>
        <end position="156"/>
    </location>
</feature>
<feature type="transmembrane region" description="Helical" evidence="10">
    <location>
        <begin position="359"/>
        <end position="380"/>
    </location>
</feature>
<feature type="transmembrane region" description="Helical" evidence="10">
    <location>
        <begin position="193"/>
        <end position="214"/>
    </location>
</feature>
<evidence type="ECO:0000256" key="9">
    <source>
        <dbReference type="ARBA" id="ARBA00023251"/>
    </source>
</evidence>
<dbReference type="InterPro" id="IPR002528">
    <property type="entry name" value="MATE_fam"/>
</dbReference>
<accession>A0A1H5WKH3</accession>
<evidence type="ECO:0000256" key="8">
    <source>
        <dbReference type="ARBA" id="ARBA00023136"/>
    </source>
</evidence>
<comment type="subcellular location">
    <subcellularLocation>
        <location evidence="1">Cell inner membrane</location>
        <topology evidence="1">Multi-pass membrane protein</topology>
    </subcellularLocation>
</comment>
<keyword evidence="7 10" id="KW-1133">Transmembrane helix</keyword>
<gene>
    <name evidence="11" type="ORF">SAMN05444390_1011077</name>
</gene>
<evidence type="ECO:0000256" key="1">
    <source>
        <dbReference type="ARBA" id="ARBA00004429"/>
    </source>
</evidence>
<dbReference type="OrthoDB" id="9811110at2"/>
<keyword evidence="9" id="KW-0046">Antibiotic resistance</keyword>
<proteinExistence type="inferred from homology"/>
<evidence type="ECO:0000256" key="2">
    <source>
        <dbReference type="ARBA" id="ARBA00008417"/>
    </source>
</evidence>
<dbReference type="GO" id="GO:0046677">
    <property type="term" value="P:response to antibiotic"/>
    <property type="evidence" value="ECO:0007669"/>
    <property type="project" value="UniProtKB-KW"/>
</dbReference>
<dbReference type="InterPro" id="IPR051327">
    <property type="entry name" value="MATE_MepA_subfamily"/>
</dbReference>
<feature type="transmembrane region" description="Helical" evidence="10">
    <location>
        <begin position="96"/>
        <end position="115"/>
    </location>
</feature>
<evidence type="ECO:0000256" key="10">
    <source>
        <dbReference type="SAM" id="Phobius"/>
    </source>
</evidence>
<dbReference type="GO" id="GO:0042910">
    <property type="term" value="F:xenobiotic transmembrane transporter activity"/>
    <property type="evidence" value="ECO:0007669"/>
    <property type="project" value="InterPro"/>
</dbReference>
<dbReference type="InterPro" id="IPR045070">
    <property type="entry name" value="MATE_MepA-like"/>
</dbReference>
<keyword evidence="6 10" id="KW-0812">Transmembrane</keyword>
<protein>
    <recommendedName>
        <fullName evidence="3">Multidrug export protein MepA</fullName>
    </recommendedName>
</protein>
<feature type="transmembrane region" description="Helical" evidence="10">
    <location>
        <begin position="387"/>
        <end position="409"/>
    </location>
</feature>
<feature type="transmembrane region" description="Helical" evidence="10">
    <location>
        <begin position="317"/>
        <end position="339"/>
    </location>
</feature>
<dbReference type="PANTHER" id="PTHR43823:SF3">
    <property type="entry name" value="MULTIDRUG EXPORT PROTEIN MEPA"/>
    <property type="match status" value="1"/>
</dbReference>
<keyword evidence="4" id="KW-0813">Transport</keyword>
<feature type="transmembrane region" description="Helical" evidence="10">
    <location>
        <begin position="55"/>
        <end position="75"/>
    </location>
</feature>
<evidence type="ECO:0000256" key="5">
    <source>
        <dbReference type="ARBA" id="ARBA00022475"/>
    </source>
</evidence>
<organism evidence="11 12">
    <name type="scientific">Marinobacterium lutimaris</name>
    <dbReference type="NCBI Taxonomy" id="568106"/>
    <lineage>
        <taxon>Bacteria</taxon>
        <taxon>Pseudomonadati</taxon>
        <taxon>Pseudomonadota</taxon>
        <taxon>Gammaproteobacteria</taxon>
        <taxon>Oceanospirillales</taxon>
        <taxon>Oceanospirillaceae</taxon>
        <taxon>Marinobacterium</taxon>
    </lineage>
</organism>
<feature type="transmembrane region" description="Helical" evidence="10">
    <location>
        <begin position="15"/>
        <end position="35"/>
    </location>
</feature>